<proteinExistence type="predicted"/>
<dbReference type="PANTHER" id="PTHR45931">
    <property type="entry name" value="SI:CH211-59O9.10"/>
    <property type="match status" value="1"/>
</dbReference>
<dbReference type="GO" id="GO:0008270">
    <property type="term" value="F:zinc ion binding"/>
    <property type="evidence" value="ECO:0007669"/>
    <property type="project" value="UniProtKB-KW"/>
</dbReference>
<evidence type="ECO:0000256" key="5">
    <source>
        <dbReference type="SAM" id="MobiDB-lite"/>
    </source>
</evidence>
<dbReference type="Pfam" id="PF13639">
    <property type="entry name" value="zf-RING_2"/>
    <property type="match status" value="1"/>
</dbReference>
<sequence>GHALDSAYHSAAHARTGSKDSLETVQQSPTYPHGAKPVWPSAAALGNIARTAFRSSPAPGFMQLLGVLRAFPRRTGTGDQDSIPGASASTIASIPSFTCQASSPLVGQNCCICLGTFADGDQLKSIQCIHYHHSACLDEWLRIKACCPLCKAVLHDSA</sequence>
<dbReference type="AlphaFoldDB" id="A0A2J8A7K1"/>
<evidence type="ECO:0000256" key="2">
    <source>
        <dbReference type="ARBA" id="ARBA00022771"/>
    </source>
</evidence>
<dbReference type="GO" id="GO:0005634">
    <property type="term" value="C:nucleus"/>
    <property type="evidence" value="ECO:0007669"/>
    <property type="project" value="TreeGrafter"/>
</dbReference>
<accession>A0A2J8A7K1</accession>
<organism evidence="7 8">
    <name type="scientific">Tetrabaena socialis</name>
    <dbReference type="NCBI Taxonomy" id="47790"/>
    <lineage>
        <taxon>Eukaryota</taxon>
        <taxon>Viridiplantae</taxon>
        <taxon>Chlorophyta</taxon>
        <taxon>core chlorophytes</taxon>
        <taxon>Chlorophyceae</taxon>
        <taxon>CS clade</taxon>
        <taxon>Chlamydomonadales</taxon>
        <taxon>Tetrabaenaceae</taxon>
        <taxon>Tetrabaena</taxon>
    </lineage>
</organism>
<keyword evidence="2 4" id="KW-0863">Zinc-finger</keyword>
<keyword evidence="1" id="KW-0479">Metal-binding</keyword>
<feature type="domain" description="RING-type" evidence="6">
    <location>
        <begin position="110"/>
        <end position="151"/>
    </location>
</feature>
<dbReference type="GO" id="GO:0061630">
    <property type="term" value="F:ubiquitin protein ligase activity"/>
    <property type="evidence" value="ECO:0007669"/>
    <property type="project" value="TreeGrafter"/>
</dbReference>
<evidence type="ECO:0000313" key="8">
    <source>
        <dbReference type="Proteomes" id="UP000236333"/>
    </source>
</evidence>
<comment type="caution">
    <text evidence="7">The sequence shown here is derived from an EMBL/GenBank/DDBJ whole genome shotgun (WGS) entry which is preliminary data.</text>
</comment>
<keyword evidence="8" id="KW-1185">Reference proteome</keyword>
<dbReference type="GO" id="GO:0006511">
    <property type="term" value="P:ubiquitin-dependent protein catabolic process"/>
    <property type="evidence" value="ECO:0007669"/>
    <property type="project" value="TreeGrafter"/>
</dbReference>
<reference evidence="7 8" key="1">
    <citation type="journal article" date="2017" name="Mol. Biol. Evol.">
        <title>The 4-celled Tetrabaena socialis nuclear genome reveals the essential components for genetic control of cell number at the origin of multicellularity in the volvocine lineage.</title>
        <authorList>
            <person name="Featherston J."/>
            <person name="Arakaki Y."/>
            <person name="Hanschen E.R."/>
            <person name="Ferris P.J."/>
            <person name="Michod R.E."/>
            <person name="Olson B.J.S.C."/>
            <person name="Nozaki H."/>
            <person name="Durand P.M."/>
        </authorList>
    </citation>
    <scope>NUCLEOTIDE SEQUENCE [LARGE SCALE GENOMIC DNA]</scope>
    <source>
        <strain evidence="7 8">NIES-571</strain>
    </source>
</reference>
<protein>
    <submittedName>
        <fullName evidence="7">E3 ubiquitin-protein ligase</fullName>
    </submittedName>
</protein>
<dbReference type="PANTHER" id="PTHR45931:SF3">
    <property type="entry name" value="RING ZINC FINGER-CONTAINING PROTEIN"/>
    <property type="match status" value="1"/>
</dbReference>
<evidence type="ECO:0000256" key="1">
    <source>
        <dbReference type="ARBA" id="ARBA00022723"/>
    </source>
</evidence>
<evidence type="ECO:0000256" key="4">
    <source>
        <dbReference type="PROSITE-ProRule" id="PRU00175"/>
    </source>
</evidence>
<dbReference type="OrthoDB" id="8062037at2759"/>
<dbReference type="InterPro" id="IPR051834">
    <property type="entry name" value="RING_finger_E3_ligase"/>
</dbReference>
<gene>
    <name evidence="7" type="ORF">TSOC_004945</name>
</gene>
<dbReference type="EMBL" id="PGGS01000127">
    <property type="protein sequence ID" value="PNH08501.1"/>
    <property type="molecule type" value="Genomic_DNA"/>
</dbReference>
<feature type="region of interest" description="Disordered" evidence="5">
    <location>
        <begin position="1"/>
        <end position="36"/>
    </location>
</feature>
<dbReference type="SUPFAM" id="SSF57850">
    <property type="entry name" value="RING/U-box"/>
    <property type="match status" value="1"/>
</dbReference>
<dbReference type="PROSITE" id="PS50089">
    <property type="entry name" value="ZF_RING_2"/>
    <property type="match status" value="1"/>
</dbReference>
<evidence type="ECO:0000259" key="6">
    <source>
        <dbReference type="PROSITE" id="PS50089"/>
    </source>
</evidence>
<evidence type="ECO:0000256" key="3">
    <source>
        <dbReference type="ARBA" id="ARBA00022833"/>
    </source>
</evidence>
<evidence type="ECO:0000313" key="7">
    <source>
        <dbReference type="EMBL" id="PNH08501.1"/>
    </source>
</evidence>
<dbReference type="InterPro" id="IPR013083">
    <property type="entry name" value="Znf_RING/FYVE/PHD"/>
</dbReference>
<keyword evidence="3" id="KW-0862">Zinc</keyword>
<name>A0A2J8A7K1_9CHLO</name>
<dbReference type="Gene3D" id="3.30.40.10">
    <property type="entry name" value="Zinc/RING finger domain, C3HC4 (zinc finger)"/>
    <property type="match status" value="1"/>
</dbReference>
<dbReference type="Proteomes" id="UP000236333">
    <property type="component" value="Unassembled WGS sequence"/>
</dbReference>
<dbReference type="InterPro" id="IPR001841">
    <property type="entry name" value="Znf_RING"/>
</dbReference>
<feature type="non-terminal residue" evidence="7">
    <location>
        <position position="1"/>
    </location>
</feature>